<dbReference type="Gene3D" id="1.10.1790.10">
    <property type="entry name" value="PRD domain"/>
    <property type="match status" value="2"/>
</dbReference>
<proteinExistence type="predicted"/>
<dbReference type="InterPro" id="IPR011608">
    <property type="entry name" value="PRD"/>
</dbReference>
<reference evidence="3" key="1">
    <citation type="submission" date="2019-08" db="EMBL/GenBank/DDBJ databases">
        <authorList>
            <person name="Kucharzyk K."/>
            <person name="Murdoch R.W."/>
            <person name="Higgins S."/>
            <person name="Loffler F."/>
        </authorList>
    </citation>
    <scope>NUCLEOTIDE SEQUENCE</scope>
</reference>
<organism evidence="3">
    <name type="scientific">bioreactor metagenome</name>
    <dbReference type="NCBI Taxonomy" id="1076179"/>
    <lineage>
        <taxon>unclassified sequences</taxon>
        <taxon>metagenomes</taxon>
        <taxon>ecological metagenomes</taxon>
    </lineage>
</organism>
<dbReference type="SUPFAM" id="SSF63520">
    <property type="entry name" value="PTS-regulatory domain, PRD"/>
    <property type="match status" value="2"/>
</dbReference>
<dbReference type="Pfam" id="PF00874">
    <property type="entry name" value="PRD"/>
    <property type="match status" value="2"/>
</dbReference>
<dbReference type="PANTHER" id="PTHR30185">
    <property type="entry name" value="CRYPTIC BETA-GLUCOSIDE BGL OPERON ANTITERMINATOR"/>
    <property type="match status" value="1"/>
</dbReference>
<dbReference type="GO" id="GO:0006355">
    <property type="term" value="P:regulation of DNA-templated transcription"/>
    <property type="evidence" value="ECO:0007669"/>
    <property type="project" value="InterPro"/>
</dbReference>
<dbReference type="PANTHER" id="PTHR30185:SF15">
    <property type="entry name" value="CRYPTIC BETA-GLUCOSIDE BGL OPERON ANTITERMINATOR"/>
    <property type="match status" value="1"/>
</dbReference>
<keyword evidence="1" id="KW-0677">Repeat</keyword>
<evidence type="ECO:0000259" key="2">
    <source>
        <dbReference type="PROSITE" id="PS51372"/>
    </source>
</evidence>
<dbReference type="EMBL" id="VSSQ01044518">
    <property type="protein sequence ID" value="MPM98342.1"/>
    <property type="molecule type" value="Genomic_DNA"/>
</dbReference>
<dbReference type="PROSITE" id="PS51372">
    <property type="entry name" value="PRD_2"/>
    <property type="match status" value="2"/>
</dbReference>
<evidence type="ECO:0000256" key="1">
    <source>
        <dbReference type="ARBA" id="ARBA00022737"/>
    </source>
</evidence>
<dbReference type="AlphaFoldDB" id="A0A645ECF7"/>
<evidence type="ECO:0000313" key="3">
    <source>
        <dbReference type="EMBL" id="MPM98342.1"/>
    </source>
</evidence>
<accession>A0A645ECF7</accession>
<protein>
    <submittedName>
        <fullName evidence="3">Transcription antiterminator LicT</fullName>
    </submittedName>
</protein>
<gene>
    <name evidence="3" type="primary">licT_11</name>
    <name evidence="3" type="ORF">SDC9_145527</name>
</gene>
<feature type="domain" description="PRD" evidence="2">
    <location>
        <begin position="1"/>
        <end position="53"/>
    </location>
</feature>
<feature type="domain" description="PRD" evidence="2">
    <location>
        <begin position="54"/>
        <end position="163"/>
    </location>
</feature>
<sequence>MINEEIKRFYKEEYAIGLKALEMINQHYQIKLPNDEASSIAFHLINASEGSELNDSVKIMQGVNDILAIVETDLGTKLNEESLDYSRFIIHLKFFMKKVLFNVGFTDNSVNNVIYSELIRENELLVNCMAHIKKYIEQKYSYTPSSEDCLYLMIHIVKIKSIQ</sequence>
<dbReference type="InterPro" id="IPR036634">
    <property type="entry name" value="PRD_sf"/>
</dbReference>
<comment type="caution">
    <text evidence="3">The sequence shown here is derived from an EMBL/GenBank/DDBJ whole genome shotgun (WGS) entry which is preliminary data.</text>
</comment>
<dbReference type="InterPro" id="IPR050661">
    <property type="entry name" value="BglG_antiterminators"/>
</dbReference>
<name>A0A645ECF7_9ZZZZ</name>